<dbReference type="Proteomes" id="UP001358586">
    <property type="component" value="Chromosome 9"/>
</dbReference>
<accession>A0ABR0NLQ7</accession>
<keyword evidence="2" id="KW-1185">Reference proteome</keyword>
<dbReference type="EMBL" id="JARKNE010000009">
    <property type="protein sequence ID" value="KAK5802278.1"/>
    <property type="molecule type" value="Genomic_DNA"/>
</dbReference>
<evidence type="ECO:0000313" key="1">
    <source>
        <dbReference type="EMBL" id="KAK5802278.1"/>
    </source>
</evidence>
<reference evidence="1 2" key="1">
    <citation type="submission" date="2023-03" db="EMBL/GenBank/DDBJ databases">
        <title>WGS of Gossypium arboreum.</title>
        <authorList>
            <person name="Yu D."/>
        </authorList>
    </citation>
    <scope>NUCLEOTIDE SEQUENCE [LARGE SCALE GENOMIC DNA]</scope>
    <source>
        <tissue evidence="1">Leaf</tissue>
    </source>
</reference>
<evidence type="ECO:0000313" key="2">
    <source>
        <dbReference type="Proteomes" id="UP001358586"/>
    </source>
</evidence>
<name>A0ABR0NLQ7_GOSAR</name>
<gene>
    <name evidence="1" type="ORF">PVK06_029863</name>
</gene>
<protein>
    <submittedName>
        <fullName evidence="1">Uncharacterized protein</fullName>
    </submittedName>
</protein>
<organism evidence="1 2">
    <name type="scientific">Gossypium arboreum</name>
    <name type="common">Tree cotton</name>
    <name type="synonym">Gossypium nanking</name>
    <dbReference type="NCBI Taxonomy" id="29729"/>
    <lineage>
        <taxon>Eukaryota</taxon>
        <taxon>Viridiplantae</taxon>
        <taxon>Streptophyta</taxon>
        <taxon>Embryophyta</taxon>
        <taxon>Tracheophyta</taxon>
        <taxon>Spermatophyta</taxon>
        <taxon>Magnoliopsida</taxon>
        <taxon>eudicotyledons</taxon>
        <taxon>Gunneridae</taxon>
        <taxon>Pentapetalae</taxon>
        <taxon>rosids</taxon>
        <taxon>malvids</taxon>
        <taxon>Malvales</taxon>
        <taxon>Malvaceae</taxon>
        <taxon>Malvoideae</taxon>
        <taxon>Gossypium</taxon>
    </lineage>
</organism>
<proteinExistence type="predicted"/>
<comment type="caution">
    <text evidence="1">The sequence shown here is derived from an EMBL/GenBank/DDBJ whole genome shotgun (WGS) entry which is preliminary data.</text>
</comment>
<sequence length="63" mass="6691">MLKLFPVIIPSDGAKTLLVTSSTSIFVTAKVASVSSTTTSFLLHPKFGRSEKKACCGKVIYLA</sequence>